<evidence type="ECO:0000256" key="3">
    <source>
        <dbReference type="ARBA" id="ARBA00023242"/>
    </source>
</evidence>
<dbReference type="InterPro" id="IPR009057">
    <property type="entry name" value="Homeodomain-like_sf"/>
</dbReference>
<evidence type="ECO:0000313" key="7">
    <source>
        <dbReference type="RefSeq" id="XP_046597756.1"/>
    </source>
</evidence>
<dbReference type="PANTHER" id="PTHR19303">
    <property type="entry name" value="TRANSPOSON"/>
    <property type="match status" value="1"/>
</dbReference>
<evidence type="ECO:0000256" key="1">
    <source>
        <dbReference type="ARBA" id="ARBA00004123"/>
    </source>
</evidence>
<dbReference type="Pfam" id="PF03221">
    <property type="entry name" value="HTH_Tnp_Tc5"/>
    <property type="match status" value="1"/>
</dbReference>
<dbReference type="InterPro" id="IPR006600">
    <property type="entry name" value="HTH_CenpB_DNA-bd_dom"/>
</dbReference>
<reference evidence="7" key="1">
    <citation type="submission" date="2025-08" db="UniProtKB">
        <authorList>
            <consortium name="RefSeq"/>
        </authorList>
    </citation>
    <scope>IDENTIFICATION</scope>
    <source>
        <tissue evidence="7">Thorax and Abdomen</tissue>
    </source>
</reference>
<dbReference type="InterPro" id="IPR004875">
    <property type="entry name" value="DDE_SF_endonuclease_dom"/>
</dbReference>
<feature type="domain" description="HTH CENPB-type" evidence="5">
    <location>
        <begin position="74"/>
        <end position="146"/>
    </location>
</feature>
<keyword evidence="2" id="KW-0238">DNA-binding</keyword>
<feature type="region of interest" description="Disordered" evidence="4">
    <location>
        <begin position="467"/>
        <end position="492"/>
    </location>
</feature>
<evidence type="ECO:0000256" key="2">
    <source>
        <dbReference type="ARBA" id="ARBA00023125"/>
    </source>
</evidence>
<keyword evidence="6" id="KW-1185">Reference proteome</keyword>
<dbReference type="InterPro" id="IPR036397">
    <property type="entry name" value="RNaseH_sf"/>
</dbReference>
<dbReference type="Pfam" id="PF04218">
    <property type="entry name" value="CENP-B_N"/>
    <property type="match status" value="1"/>
</dbReference>
<sequence>MSSTSSPLTSKRKRHVLTLEQKREILSKLDKGETGASLALAYNVGNATITDIKKNKDKILSFVSTSDGEHGAQKRKALKSAQNPVLDKALSEWFTQRRSLGQPISGPILCEKALDLNNRIGGSSDFKASSGFLKNFKTRHGIRELQVQGETLSADSEAAEKFKQNFATIVEEEGYSRDDVYNADETGLNWKSLPTKSLASRRETAAPGFKVSKERITAMTCANAAGTHRLPLLLIGKAKKPRCFKNVTGLPVIYKAQNSAWMDSRLFCDWYTNDFMKNVKEWRKAQHKTGRVLLLLDNAPSHPSAEVLNSLDPDFEVRFLPPNVTSLIQPMDQGVIEKMKRLYRKEVLRRLFMAEENTEDSIVQFAKTINLKHCCYMIADAWASLTERNLKNAWNKLWPPSEETQAEIQEDISNCEQGGINEFVEIFHAIPGFTECDNDDAENWLKDDANDPGYQILTDDQIVSSVLHDEDSDSDDKHSDESVEASKQPSHGEAFGALETAMEWYEKQPECCQTQLLLLKRLRDLAAKKRASVVKQRKIMNFFPKK</sequence>
<dbReference type="Gene3D" id="1.10.10.60">
    <property type="entry name" value="Homeodomain-like"/>
    <property type="match status" value="2"/>
</dbReference>
<dbReference type="Proteomes" id="UP000829291">
    <property type="component" value="Chromosome 5"/>
</dbReference>
<evidence type="ECO:0000259" key="5">
    <source>
        <dbReference type="PROSITE" id="PS51253"/>
    </source>
</evidence>
<comment type="subcellular location">
    <subcellularLocation>
        <location evidence="1">Nucleus</location>
    </subcellularLocation>
</comment>
<gene>
    <name evidence="7" type="primary">LOC124294778</name>
</gene>
<evidence type="ECO:0000313" key="6">
    <source>
        <dbReference type="Proteomes" id="UP000829291"/>
    </source>
</evidence>
<dbReference type="SMART" id="SM00674">
    <property type="entry name" value="CENPB"/>
    <property type="match status" value="1"/>
</dbReference>
<proteinExistence type="predicted"/>
<evidence type="ECO:0000256" key="4">
    <source>
        <dbReference type="SAM" id="MobiDB-lite"/>
    </source>
</evidence>
<protein>
    <submittedName>
        <fullName evidence="7">Jerky protein homolog-like</fullName>
    </submittedName>
</protein>
<name>A0ABM3GBW1_NEOLC</name>
<dbReference type="Pfam" id="PF03184">
    <property type="entry name" value="DDE_1"/>
    <property type="match status" value="1"/>
</dbReference>
<dbReference type="InterPro" id="IPR007889">
    <property type="entry name" value="HTH_Psq"/>
</dbReference>
<dbReference type="PANTHER" id="PTHR19303:SF16">
    <property type="entry name" value="JERKY PROTEIN HOMOLOG-LIKE"/>
    <property type="match status" value="1"/>
</dbReference>
<dbReference type="RefSeq" id="XP_046597756.1">
    <property type="nucleotide sequence ID" value="XM_046741800.1"/>
</dbReference>
<dbReference type="InterPro" id="IPR050863">
    <property type="entry name" value="CenT-Element_Derived"/>
</dbReference>
<dbReference type="Gene3D" id="3.30.420.10">
    <property type="entry name" value="Ribonuclease H-like superfamily/Ribonuclease H"/>
    <property type="match status" value="1"/>
</dbReference>
<accession>A0ABM3GBW1</accession>
<dbReference type="GeneID" id="124294778"/>
<organism evidence="6 7">
    <name type="scientific">Neodiprion lecontei</name>
    <name type="common">Redheaded pine sawfly</name>
    <dbReference type="NCBI Taxonomy" id="441921"/>
    <lineage>
        <taxon>Eukaryota</taxon>
        <taxon>Metazoa</taxon>
        <taxon>Ecdysozoa</taxon>
        <taxon>Arthropoda</taxon>
        <taxon>Hexapoda</taxon>
        <taxon>Insecta</taxon>
        <taxon>Pterygota</taxon>
        <taxon>Neoptera</taxon>
        <taxon>Endopterygota</taxon>
        <taxon>Hymenoptera</taxon>
        <taxon>Tenthredinoidea</taxon>
        <taxon>Diprionidae</taxon>
        <taxon>Diprioninae</taxon>
        <taxon>Neodiprion</taxon>
    </lineage>
</organism>
<dbReference type="SUPFAM" id="SSF46689">
    <property type="entry name" value="Homeodomain-like"/>
    <property type="match status" value="2"/>
</dbReference>
<dbReference type="PROSITE" id="PS51253">
    <property type="entry name" value="HTH_CENPB"/>
    <property type="match status" value="1"/>
</dbReference>
<keyword evidence="3" id="KW-0539">Nucleus</keyword>